<keyword evidence="3" id="KW-1185">Reference proteome</keyword>
<evidence type="ECO:0000256" key="1">
    <source>
        <dbReference type="SAM" id="MobiDB-lite"/>
    </source>
</evidence>
<accession>A0A2Z7ABK2</accession>
<dbReference type="Proteomes" id="UP000250235">
    <property type="component" value="Unassembled WGS sequence"/>
</dbReference>
<evidence type="ECO:0000313" key="3">
    <source>
        <dbReference type="Proteomes" id="UP000250235"/>
    </source>
</evidence>
<evidence type="ECO:0000313" key="2">
    <source>
        <dbReference type="EMBL" id="KZV19118.1"/>
    </source>
</evidence>
<name>A0A2Z7ABK2_9LAMI</name>
<feature type="compositionally biased region" description="Basic and acidic residues" evidence="1">
    <location>
        <begin position="14"/>
        <end position="23"/>
    </location>
</feature>
<reference evidence="2 3" key="1">
    <citation type="journal article" date="2015" name="Proc. Natl. Acad. Sci. U.S.A.">
        <title>The resurrection genome of Boea hygrometrica: A blueprint for survival of dehydration.</title>
        <authorList>
            <person name="Xiao L."/>
            <person name="Yang G."/>
            <person name="Zhang L."/>
            <person name="Yang X."/>
            <person name="Zhao S."/>
            <person name="Ji Z."/>
            <person name="Zhou Q."/>
            <person name="Hu M."/>
            <person name="Wang Y."/>
            <person name="Chen M."/>
            <person name="Xu Y."/>
            <person name="Jin H."/>
            <person name="Xiao X."/>
            <person name="Hu G."/>
            <person name="Bao F."/>
            <person name="Hu Y."/>
            <person name="Wan P."/>
            <person name="Li L."/>
            <person name="Deng X."/>
            <person name="Kuang T."/>
            <person name="Xiang C."/>
            <person name="Zhu J.K."/>
            <person name="Oliver M.J."/>
            <person name="He Y."/>
        </authorList>
    </citation>
    <scope>NUCLEOTIDE SEQUENCE [LARGE SCALE GENOMIC DNA]</scope>
    <source>
        <strain evidence="3">cv. XS01</strain>
    </source>
</reference>
<protein>
    <submittedName>
        <fullName evidence="2">Uncharacterized protein</fullName>
    </submittedName>
</protein>
<dbReference type="AlphaFoldDB" id="A0A2Z7ABK2"/>
<dbReference type="EMBL" id="KV016846">
    <property type="protein sequence ID" value="KZV19118.1"/>
    <property type="molecule type" value="Genomic_DNA"/>
</dbReference>
<sequence>MGPISYIGSKTSRAARDRPEQNPRRNQPSRHHRSIATMKIARGARPRTAATSAAHDAHRRTMAPSKQREAAAFLSASARPVAPPCLQRPATSRIQQRNSLRGAALRAAQHRATSAAVMCDHRASPMRPAAQHSATICARKRPLITLLETRAWLRPVSRGNRYFTVGGGRLRQSGPRPEARLLRQPALEGLTRSARTDSPRQVGRNNFRRSKAAAAARGTRRRRRLLGEEGGGG</sequence>
<proteinExistence type="predicted"/>
<organism evidence="2 3">
    <name type="scientific">Dorcoceras hygrometricum</name>
    <dbReference type="NCBI Taxonomy" id="472368"/>
    <lineage>
        <taxon>Eukaryota</taxon>
        <taxon>Viridiplantae</taxon>
        <taxon>Streptophyta</taxon>
        <taxon>Embryophyta</taxon>
        <taxon>Tracheophyta</taxon>
        <taxon>Spermatophyta</taxon>
        <taxon>Magnoliopsida</taxon>
        <taxon>eudicotyledons</taxon>
        <taxon>Gunneridae</taxon>
        <taxon>Pentapetalae</taxon>
        <taxon>asterids</taxon>
        <taxon>lamiids</taxon>
        <taxon>Lamiales</taxon>
        <taxon>Gesneriaceae</taxon>
        <taxon>Didymocarpoideae</taxon>
        <taxon>Trichosporeae</taxon>
        <taxon>Loxocarpinae</taxon>
        <taxon>Dorcoceras</taxon>
    </lineage>
</organism>
<feature type="region of interest" description="Disordered" evidence="1">
    <location>
        <begin position="1"/>
        <end position="33"/>
    </location>
</feature>
<feature type="region of interest" description="Disordered" evidence="1">
    <location>
        <begin position="186"/>
        <end position="233"/>
    </location>
</feature>
<gene>
    <name evidence="2" type="ORF">F511_20450</name>
</gene>